<accession>A0A7C9DPR7</accession>
<organism evidence="1">
    <name type="scientific">Opuntia streptacantha</name>
    <name type="common">Prickly pear cactus</name>
    <name type="synonym">Opuntia cardona</name>
    <dbReference type="NCBI Taxonomy" id="393608"/>
    <lineage>
        <taxon>Eukaryota</taxon>
        <taxon>Viridiplantae</taxon>
        <taxon>Streptophyta</taxon>
        <taxon>Embryophyta</taxon>
        <taxon>Tracheophyta</taxon>
        <taxon>Spermatophyta</taxon>
        <taxon>Magnoliopsida</taxon>
        <taxon>eudicotyledons</taxon>
        <taxon>Gunneridae</taxon>
        <taxon>Pentapetalae</taxon>
        <taxon>Caryophyllales</taxon>
        <taxon>Cactineae</taxon>
        <taxon>Cactaceae</taxon>
        <taxon>Opuntioideae</taxon>
        <taxon>Opuntia</taxon>
    </lineage>
</organism>
<dbReference type="EMBL" id="GISG01135466">
    <property type="protein sequence ID" value="MBA4643844.1"/>
    <property type="molecule type" value="Transcribed_RNA"/>
</dbReference>
<protein>
    <submittedName>
        <fullName evidence="1">Uncharacterized protein</fullName>
    </submittedName>
</protein>
<dbReference type="AlphaFoldDB" id="A0A7C9DPR7"/>
<evidence type="ECO:0000313" key="1">
    <source>
        <dbReference type="EMBL" id="MBA4643844.1"/>
    </source>
</evidence>
<name>A0A7C9DPR7_OPUST</name>
<reference evidence="1" key="1">
    <citation type="journal article" date="2013" name="J. Plant Res.">
        <title>Effect of fungi and light on seed germination of three Opuntia species from semiarid lands of central Mexico.</title>
        <authorList>
            <person name="Delgado-Sanchez P."/>
            <person name="Jimenez-Bremont J.F."/>
            <person name="Guerrero-Gonzalez Mde L."/>
            <person name="Flores J."/>
        </authorList>
    </citation>
    <scope>NUCLEOTIDE SEQUENCE</scope>
    <source>
        <tissue evidence="1">Cladode</tissue>
    </source>
</reference>
<sequence>MMTLNPGSVRTISEALLAASVASATAIPISAFLRAGASFTPSPVIPQMCFLSCNFFTISYLCSGNTPANPSAFSISSSTGRPATFESLSCPRSEEEGYMLVPIPRRRPVSLAMAS</sequence>
<proteinExistence type="predicted"/>
<reference evidence="1" key="2">
    <citation type="submission" date="2020-07" db="EMBL/GenBank/DDBJ databases">
        <authorList>
            <person name="Vera ALvarez R."/>
            <person name="Arias-Moreno D.M."/>
            <person name="Jimenez-Jacinto V."/>
            <person name="Jimenez-Bremont J.F."/>
            <person name="Swaminathan K."/>
            <person name="Moose S.P."/>
            <person name="Guerrero-Gonzalez M.L."/>
            <person name="Marino-Ramirez L."/>
            <person name="Landsman D."/>
            <person name="Rodriguez-Kessler M."/>
            <person name="Delgado-Sanchez P."/>
        </authorList>
    </citation>
    <scope>NUCLEOTIDE SEQUENCE</scope>
    <source>
        <tissue evidence="1">Cladode</tissue>
    </source>
</reference>